<dbReference type="Pfam" id="PF12796">
    <property type="entry name" value="Ank_2"/>
    <property type="match status" value="1"/>
</dbReference>
<evidence type="ECO:0000256" key="2">
    <source>
        <dbReference type="SAM" id="MobiDB-lite"/>
    </source>
</evidence>
<organism evidence="4 5">
    <name type="scientific">Apiospora marii</name>
    <dbReference type="NCBI Taxonomy" id="335849"/>
    <lineage>
        <taxon>Eukaryota</taxon>
        <taxon>Fungi</taxon>
        <taxon>Dikarya</taxon>
        <taxon>Ascomycota</taxon>
        <taxon>Pezizomycotina</taxon>
        <taxon>Sordariomycetes</taxon>
        <taxon>Xylariomycetidae</taxon>
        <taxon>Amphisphaeriales</taxon>
        <taxon>Apiosporaceae</taxon>
        <taxon>Apiospora</taxon>
    </lineage>
</organism>
<evidence type="ECO:0008006" key="6">
    <source>
        <dbReference type="Google" id="ProtNLM"/>
    </source>
</evidence>
<dbReference type="EMBL" id="JAQQWI010000015">
    <property type="protein sequence ID" value="KAK8012424.1"/>
    <property type="molecule type" value="Genomic_DNA"/>
</dbReference>
<accession>A0ABR1RIP9</accession>
<comment type="caution">
    <text evidence="4">The sequence shown here is derived from an EMBL/GenBank/DDBJ whole genome shotgun (WGS) entry which is preliminary data.</text>
</comment>
<dbReference type="Gene3D" id="1.25.40.20">
    <property type="entry name" value="Ankyrin repeat-containing domain"/>
    <property type="match status" value="1"/>
</dbReference>
<feature type="compositionally biased region" description="Polar residues" evidence="2">
    <location>
        <begin position="200"/>
        <end position="210"/>
    </location>
</feature>
<evidence type="ECO:0000313" key="4">
    <source>
        <dbReference type="EMBL" id="KAK8012424.1"/>
    </source>
</evidence>
<dbReference type="SUPFAM" id="SSF48403">
    <property type="entry name" value="Ankyrin repeat"/>
    <property type="match status" value="1"/>
</dbReference>
<feature type="repeat" description="ANK" evidence="1">
    <location>
        <begin position="405"/>
        <end position="437"/>
    </location>
</feature>
<evidence type="ECO:0000256" key="1">
    <source>
        <dbReference type="PROSITE-ProRule" id="PRU00023"/>
    </source>
</evidence>
<dbReference type="CDD" id="cd14688">
    <property type="entry name" value="bZIP_YAP"/>
    <property type="match status" value="1"/>
</dbReference>
<keyword evidence="5" id="KW-1185">Reference proteome</keyword>
<protein>
    <recommendedName>
        <fullName evidence="6">BZIP domain-containing protein</fullName>
    </recommendedName>
</protein>
<feature type="transmembrane region" description="Helical" evidence="3">
    <location>
        <begin position="483"/>
        <end position="502"/>
    </location>
</feature>
<sequence length="595" mass="64359">MPGSSRSPNPASSRCSRSQTISYADLMKPDEDWTKLPDASERRKIQNRLAQRAYSKFLVEPSPKRLPAEARCPGRNMRDRTKEVEKLKRQLQQLQEGQGRSGTPPSEAESSVSGASSPCRSDTAQSNHSDAATPPMITASDWMGNYLWSQAAEAQQANGLGLVNNGPQPPSYDAPSFFPAVSSSHEAAVSSTPPMGQRNRAVSTSSNMSSPGHYPQQLRHLSSSSSRGASPPNAASPWPQPQRHDSYDGLHHLPVTSAQPSPLLVDTNAHQGHMLGMPPAGYHHVYPNRDHLGVPRPEAAFSIDDDMTPTATYPTPPDTELSWYHSSRSDANLTGRARSPSAASSTYQSAMGIGEQQRRQQQQAPPGLPETSAPLLHMAVAGGSMDTLRLLLQRYDVAINGLDAQGYTPLQRAVMTGRTDMVGVLLEHGASVEGEQERGALARPLAVVLGCTYYIYDLTLVSGSFSFSSWCERCIGGYDWRTMVFGFCLTVAYIGTLAFTLARLNRAYKQRNFPAILILIDCIPLTGARGRVRLPLVDPRKGENLVVRAEDPGDMSVGKGVRTWDLGPVNTSAHIRRLPSVSSAAHTASSPPSTG</sequence>
<dbReference type="InterPro" id="IPR036770">
    <property type="entry name" value="Ankyrin_rpt-contain_sf"/>
</dbReference>
<dbReference type="InterPro" id="IPR002110">
    <property type="entry name" value="Ankyrin_rpt"/>
</dbReference>
<feature type="region of interest" description="Disordered" evidence="2">
    <location>
        <begin position="1"/>
        <end position="42"/>
    </location>
</feature>
<feature type="region of interest" description="Disordered" evidence="2">
    <location>
        <begin position="54"/>
        <end position="138"/>
    </location>
</feature>
<feature type="compositionally biased region" description="Low complexity" evidence="2">
    <location>
        <begin position="222"/>
        <end position="237"/>
    </location>
</feature>
<feature type="compositionally biased region" description="Basic and acidic residues" evidence="2">
    <location>
        <begin position="242"/>
        <end position="251"/>
    </location>
</feature>
<keyword evidence="3" id="KW-0812">Transmembrane</keyword>
<name>A0ABR1RIP9_9PEZI</name>
<proteinExistence type="predicted"/>
<feature type="compositionally biased region" description="Low complexity" evidence="2">
    <location>
        <begin position="90"/>
        <end position="118"/>
    </location>
</feature>
<dbReference type="Proteomes" id="UP001396898">
    <property type="component" value="Unassembled WGS sequence"/>
</dbReference>
<evidence type="ECO:0000313" key="5">
    <source>
        <dbReference type="Proteomes" id="UP001396898"/>
    </source>
</evidence>
<keyword evidence="1" id="KW-0040">ANK repeat</keyword>
<feature type="compositionally biased region" description="Basic and acidic residues" evidence="2">
    <location>
        <begin position="76"/>
        <end position="88"/>
    </location>
</feature>
<dbReference type="PROSITE" id="PS50297">
    <property type="entry name" value="ANK_REP_REGION"/>
    <property type="match status" value="1"/>
</dbReference>
<feature type="region of interest" description="Disordered" evidence="2">
    <location>
        <begin position="300"/>
        <end position="372"/>
    </location>
</feature>
<feature type="compositionally biased region" description="Polar residues" evidence="2">
    <location>
        <begin position="119"/>
        <end position="130"/>
    </location>
</feature>
<evidence type="ECO:0000256" key="3">
    <source>
        <dbReference type="SAM" id="Phobius"/>
    </source>
</evidence>
<feature type="compositionally biased region" description="Polar residues" evidence="2">
    <location>
        <begin position="1"/>
        <end position="22"/>
    </location>
</feature>
<keyword evidence="3" id="KW-0472">Membrane</keyword>
<gene>
    <name evidence="4" type="ORF">PG991_009799</name>
</gene>
<keyword evidence="3" id="KW-1133">Transmembrane helix</keyword>
<dbReference type="SMART" id="SM00248">
    <property type="entry name" value="ANK"/>
    <property type="match status" value="2"/>
</dbReference>
<dbReference type="PROSITE" id="PS50088">
    <property type="entry name" value="ANK_REPEAT"/>
    <property type="match status" value="1"/>
</dbReference>
<feature type="compositionally biased region" description="Basic and acidic residues" evidence="2">
    <location>
        <begin position="27"/>
        <end position="42"/>
    </location>
</feature>
<feature type="compositionally biased region" description="Low complexity" evidence="2">
    <location>
        <begin position="180"/>
        <end position="191"/>
    </location>
</feature>
<feature type="region of interest" description="Disordered" evidence="2">
    <location>
        <begin position="160"/>
        <end position="264"/>
    </location>
</feature>
<reference evidence="4 5" key="1">
    <citation type="submission" date="2023-01" db="EMBL/GenBank/DDBJ databases">
        <title>Analysis of 21 Apiospora genomes using comparative genomics revels a genus with tremendous synthesis potential of carbohydrate active enzymes and secondary metabolites.</title>
        <authorList>
            <person name="Sorensen T."/>
        </authorList>
    </citation>
    <scope>NUCLEOTIDE SEQUENCE [LARGE SCALE GENOMIC DNA]</scope>
    <source>
        <strain evidence="4 5">CBS 20057</strain>
    </source>
</reference>